<evidence type="ECO:0000313" key="3">
    <source>
        <dbReference type="Proteomes" id="UP000187209"/>
    </source>
</evidence>
<reference evidence="2 3" key="1">
    <citation type="submission" date="2016-11" db="EMBL/GenBank/DDBJ databases">
        <title>The macronuclear genome of Stentor coeruleus: a giant cell with tiny introns.</title>
        <authorList>
            <person name="Slabodnick M."/>
            <person name="Ruby J.G."/>
            <person name="Reiff S.B."/>
            <person name="Swart E.C."/>
            <person name="Gosai S."/>
            <person name="Prabakaran S."/>
            <person name="Witkowska E."/>
            <person name="Larue G.E."/>
            <person name="Fisher S."/>
            <person name="Freeman R.M."/>
            <person name="Gunawardena J."/>
            <person name="Chu W."/>
            <person name="Stover N.A."/>
            <person name="Gregory B.D."/>
            <person name="Nowacki M."/>
            <person name="Derisi J."/>
            <person name="Roy S.W."/>
            <person name="Marshall W.F."/>
            <person name="Sood P."/>
        </authorList>
    </citation>
    <scope>NUCLEOTIDE SEQUENCE [LARGE SCALE GENOMIC DNA]</scope>
    <source>
        <strain evidence="2">WM001</strain>
    </source>
</reference>
<organism evidence="2 3">
    <name type="scientific">Stentor coeruleus</name>
    <dbReference type="NCBI Taxonomy" id="5963"/>
    <lineage>
        <taxon>Eukaryota</taxon>
        <taxon>Sar</taxon>
        <taxon>Alveolata</taxon>
        <taxon>Ciliophora</taxon>
        <taxon>Postciliodesmatophora</taxon>
        <taxon>Heterotrichea</taxon>
        <taxon>Heterotrichida</taxon>
        <taxon>Stentoridae</taxon>
        <taxon>Stentor</taxon>
    </lineage>
</organism>
<comment type="caution">
    <text evidence="2">The sequence shown here is derived from an EMBL/GenBank/DDBJ whole genome shotgun (WGS) entry which is preliminary data.</text>
</comment>
<dbReference type="OrthoDB" id="299672at2759"/>
<sequence>MKKVLTRFENKLSSSPGYVRALEFIQHGQSSKDLLNKTPTQQLSQESTKKVMNIKDLYYESIGKYIKPESPRSHTPDIATLLKKDNDRPSTPIITNTQGQAFRKPMKFQPKLNKKSMKIASKLGDPKNRLMGSSSSRFVEPDDPFTHQPEINKKSQKIASSRDDGKNRWDYLYTNGEEKRKNIEKLRTELQLRDKTPEECSFKPQILQSKSSRDPRAVVERLSKWAEVKETKIKEKKEAEIDKDMKECTFNPKLFETKQYNDNFTEIKGVSSFIERGKKIKNDLSLEGTGMTSTSIVRDMNKKKYKELIGVLHDELQSLEI</sequence>
<gene>
    <name evidence="2" type="ORF">SteCoe_23585</name>
</gene>
<protein>
    <submittedName>
        <fullName evidence="2">Uncharacterized protein</fullName>
    </submittedName>
</protein>
<proteinExistence type="predicted"/>
<dbReference type="AlphaFoldDB" id="A0A1R2BJI1"/>
<dbReference type="EMBL" id="MPUH01000603">
    <property type="protein sequence ID" value="OMJ76919.1"/>
    <property type="molecule type" value="Genomic_DNA"/>
</dbReference>
<evidence type="ECO:0000313" key="2">
    <source>
        <dbReference type="EMBL" id="OMJ76919.1"/>
    </source>
</evidence>
<feature type="region of interest" description="Disordered" evidence="1">
    <location>
        <begin position="139"/>
        <end position="167"/>
    </location>
</feature>
<dbReference type="Proteomes" id="UP000187209">
    <property type="component" value="Unassembled WGS sequence"/>
</dbReference>
<dbReference type="PANTHER" id="PTHR37028">
    <property type="entry name" value="UNNAMED PRODUCT-RELATED"/>
    <property type="match status" value="1"/>
</dbReference>
<evidence type="ECO:0000256" key="1">
    <source>
        <dbReference type="SAM" id="MobiDB-lite"/>
    </source>
</evidence>
<dbReference type="PANTHER" id="PTHR37028:SF4">
    <property type="entry name" value="ALMS MOTIF DOMAIN-CONTAINING PROTEIN"/>
    <property type="match status" value="1"/>
</dbReference>
<accession>A0A1R2BJI1</accession>
<name>A0A1R2BJI1_9CILI</name>
<keyword evidence="3" id="KW-1185">Reference proteome</keyword>